<evidence type="ECO:0000313" key="4">
    <source>
        <dbReference type="Proteomes" id="UP000014977"/>
    </source>
</evidence>
<dbReference type="SUPFAM" id="SSF53850">
    <property type="entry name" value="Periplasmic binding protein-like II"/>
    <property type="match status" value="1"/>
</dbReference>
<dbReference type="PROSITE" id="PS51257">
    <property type="entry name" value="PROKAR_LIPOPROTEIN"/>
    <property type="match status" value="1"/>
</dbReference>
<organism evidence="3 4">
    <name type="scientific">Desulfococcus multivorans DSM 2059</name>
    <dbReference type="NCBI Taxonomy" id="1121405"/>
    <lineage>
        <taxon>Bacteria</taxon>
        <taxon>Pseudomonadati</taxon>
        <taxon>Thermodesulfobacteriota</taxon>
        <taxon>Desulfobacteria</taxon>
        <taxon>Desulfobacterales</taxon>
        <taxon>Desulfococcaceae</taxon>
        <taxon>Desulfococcus</taxon>
    </lineage>
</organism>
<protein>
    <submittedName>
        <fullName evidence="3">Extracellular solute-binding protein</fullName>
    </submittedName>
</protein>
<accession>S7VDP0</accession>
<sequence>MHWSIRNITARLALAGPLPRLFLLAYIAMISGCGDATAPERNTVLDAWAHAGQELERSTLVDQVLRFNAAHRDLRVRLTLIPEGSYNAQVQAAAAAGELPDLLEFDGPFLYGYVWQGRLQPVDRLLTPHLLSDLIPSIIAQGTYHGRLWSVGAFDSGLGLYADRTRLARAGIPIPTPARPWTSLEFTEILDRLAADDPDGQVLDLKLNYAGEWYTYAFSPLIQSAGGDLVERNGSGRATGILNGPETVRAMTIVQDWIISGRVDPNIDDAAFITGRTALAMGGHWNWSQYREHLGRDLLLLPLPDFGRGPRTGQGSWSWAVTADSLNPEAASRFLSFLLRPEEVLAITRANGAVPATRSAVSRSRDYRPGGPLHIFVEQLETGAAIPRPRTPAYPVITAAFQKSFDRIRSGGDVQAALDRAARMIDLEIEDNQGYPLIGRGREEAMR</sequence>
<dbReference type="GO" id="GO:0042597">
    <property type="term" value="C:periplasmic space"/>
    <property type="evidence" value="ECO:0007669"/>
    <property type="project" value="UniProtKB-SubCell"/>
</dbReference>
<dbReference type="PANTHER" id="PTHR43649">
    <property type="entry name" value="ARABINOSE-BINDING PROTEIN-RELATED"/>
    <property type="match status" value="1"/>
</dbReference>
<dbReference type="Pfam" id="PF13416">
    <property type="entry name" value="SBP_bac_8"/>
    <property type="match status" value="1"/>
</dbReference>
<evidence type="ECO:0000256" key="1">
    <source>
        <dbReference type="ARBA" id="ARBA00004418"/>
    </source>
</evidence>
<dbReference type="InterPro" id="IPR006059">
    <property type="entry name" value="SBP"/>
</dbReference>
<comment type="subcellular location">
    <subcellularLocation>
        <location evidence="1">Periplasm</location>
    </subcellularLocation>
</comment>
<evidence type="ECO:0000313" key="3">
    <source>
        <dbReference type="EMBL" id="EPR42573.1"/>
    </source>
</evidence>
<name>S7VDP0_DESML</name>
<dbReference type="PANTHER" id="PTHR43649:SF12">
    <property type="entry name" value="DIACETYLCHITOBIOSE BINDING PROTEIN DASA"/>
    <property type="match status" value="1"/>
</dbReference>
<dbReference type="InterPro" id="IPR050490">
    <property type="entry name" value="Bact_solute-bd_prot1"/>
</dbReference>
<dbReference type="STRING" id="897.B2D07_07795"/>
<dbReference type="RefSeq" id="WP_020875945.1">
    <property type="nucleotide sequence ID" value="NZ_ATHJ01000064.1"/>
</dbReference>
<comment type="similarity">
    <text evidence="2">Belongs to the bacterial solute-binding protein 1 family.</text>
</comment>
<dbReference type="AlphaFoldDB" id="S7VDP0"/>
<proteinExistence type="inferred from homology"/>
<reference evidence="3 4" key="1">
    <citation type="journal article" date="2013" name="Genome Announc.">
        <title>Draft genome sequences for three mercury-methylating, sulfate-reducing bacteria.</title>
        <authorList>
            <person name="Brown S.D."/>
            <person name="Hurt R.A.Jr."/>
            <person name="Gilmour C.C."/>
            <person name="Elias D.A."/>
        </authorList>
    </citation>
    <scope>NUCLEOTIDE SEQUENCE [LARGE SCALE GENOMIC DNA]</scope>
    <source>
        <strain evidence="3 4">DSM 2059</strain>
    </source>
</reference>
<dbReference type="EMBL" id="ATHJ01000064">
    <property type="protein sequence ID" value="EPR42573.1"/>
    <property type="molecule type" value="Genomic_DNA"/>
</dbReference>
<comment type="caution">
    <text evidence="3">The sequence shown here is derived from an EMBL/GenBank/DDBJ whole genome shotgun (WGS) entry which is preliminary data.</text>
</comment>
<dbReference type="PATRIC" id="fig|1121405.3.peg.995"/>
<gene>
    <name evidence="3" type="ORF">dsmv_1561</name>
</gene>
<dbReference type="Gene3D" id="3.40.190.10">
    <property type="entry name" value="Periplasmic binding protein-like II"/>
    <property type="match status" value="1"/>
</dbReference>
<dbReference type="eggNOG" id="COG1653">
    <property type="taxonomic scope" value="Bacteria"/>
</dbReference>
<dbReference type="Proteomes" id="UP000014977">
    <property type="component" value="Unassembled WGS sequence"/>
</dbReference>
<evidence type="ECO:0000256" key="2">
    <source>
        <dbReference type="ARBA" id="ARBA00008520"/>
    </source>
</evidence>
<keyword evidence="4" id="KW-1185">Reference proteome</keyword>